<name>A0ABP3J5N8_9ACTN</name>
<evidence type="ECO:0000313" key="1">
    <source>
        <dbReference type="EMBL" id="GAA0442996.1"/>
    </source>
</evidence>
<proteinExistence type="predicted"/>
<accession>A0ABP3J5N8</accession>
<sequence>MCGGAPVAPFGAFGVDAYRVPGREEVGNMDWNWTMSVAAIVAPGRVASFGAR</sequence>
<comment type="caution">
    <text evidence="1">The sequence shown here is derived from an EMBL/GenBank/DDBJ whole genome shotgun (WGS) entry which is preliminary data.</text>
</comment>
<organism evidence="1 2">
    <name type="scientific">Streptomyces stramineus</name>
    <dbReference type="NCBI Taxonomy" id="173861"/>
    <lineage>
        <taxon>Bacteria</taxon>
        <taxon>Bacillati</taxon>
        <taxon>Actinomycetota</taxon>
        <taxon>Actinomycetes</taxon>
        <taxon>Kitasatosporales</taxon>
        <taxon>Streptomycetaceae</taxon>
        <taxon>Streptomyces</taxon>
    </lineage>
</organism>
<keyword evidence="2" id="KW-1185">Reference proteome</keyword>
<gene>
    <name evidence="1" type="ORF">GCM10009544_02230</name>
</gene>
<evidence type="ECO:0000313" key="2">
    <source>
        <dbReference type="Proteomes" id="UP001499895"/>
    </source>
</evidence>
<reference evidence="2" key="1">
    <citation type="journal article" date="2019" name="Int. J. Syst. Evol. Microbiol.">
        <title>The Global Catalogue of Microorganisms (GCM) 10K type strain sequencing project: providing services to taxonomists for standard genome sequencing and annotation.</title>
        <authorList>
            <consortium name="The Broad Institute Genomics Platform"/>
            <consortium name="The Broad Institute Genome Sequencing Center for Infectious Disease"/>
            <person name="Wu L."/>
            <person name="Ma J."/>
        </authorList>
    </citation>
    <scope>NUCLEOTIDE SEQUENCE [LARGE SCALE GENOMIC DNA]</scope>
    <source>
        <strain evidence="2">JCM 10649</strain>
    </source>
</reference>
<dbReference type="Proteomes" id="UP001499895">
    <property type="component" value="Unassembled WGS sequence"/>
</dbReference>
<protein>
    <submittedName>
        <fullName evidence="1">Uncharacterized protein</fullName>
    </submittedName>
</protein>
<dbReference type="EMBL" id="BAAAHB010000001">
    <property type="protein sequence ID" value="GAA0442996.1"/>
    <property type="molecule type" value="Genomic_DNA"/>
</dbReference>